<feature type="domain" description="YqgF/RNase H-like" evidence="6">
    <location>
        <begin position="7"/>
        <end position="107"/>
    </location>
</feature>
<organism evidence="7 8">
    <name type="scientific">Gammaproteobacteria bacterium LSUCC0057</name>
    <dbReference type="NCBI Taxonomy" id="2559237"/>
    <lineage>
        <taxon>Bacteria</taxon>
        <taxon>Pseudomonadati</taxon>
        <taxon>Pseudomonadota</taxon>
        <taxon>Gammaproteobacteria</taxon>
        <taxon>Cellvibrionales</taxon>
        <taxon>Porticoccaceae</taxon>
        <taxon>SAR92 clade</taxon>
    </lineage>
</organism>
<dbReference type="NCBIfam" id="TIGR00250">
    <property type="entry name" value="RNAse_H_YqgF"/>
    <property type="match status" value="1"/>
</dbReference>
<dbReference type="Pfam" id="PF03652">
    <property type="entry name" value="RuvX"/>
    <property type="match status" value="1"/>
</dbReference>
<evidence type="ECO:0000256" key="2">
    <source>
        <dbReference type="ARBA" id="ARBA00022517"/>
    </source>
</evidence>
<dbReference type="GO" id="GO:0005829">
    <property type="term" value="C:cytosol"/>
    <property type="evidence" value="ECO:0007669"/>
    <property type="project" value="TreeGrafter"/>
</dbReference>
<comment type="subcellular location">
    <subcellularLocation>
        <location evidence="5">Cytoplasm</location>
    </subcellularLocation>
</comment>
<keyword evidence="2 5" id="KW-0690">Ribosome biogenesis</keyword>
<dbReference type="EC" id="3.1.-.-" evidence="5"/>
<dbReference type="GO" id="GO:0004518">
    <property type="term" value="F:nuclease activity"/>
    <property type="evidence" value="ECO:0007669"/>
    <property type="project" value="UniProtKB-KW"/>
</dbReference>
<dbReference type="EMBL" id="SPIA01000002">
    <property type="protein sequence ID" value="TFH68013.1"/>
    <property type="molecule type" value="Genomic_DNA"/>
</dbReference>
<dbReference type="InterPro" id="IPR006641">
    <property type="entry name" value="YqgF/RNaseH-like_dom"/>
</dbReference>
<evidence type="ECO:0000313" key="8">
    <source>
        <dbReference type="Proteomes" id="UP000298133"/>
    </source>
</evidence>
<dbReference type="HAMAP" id="MF_00651">
    <property type="entry name" value="Nuclease_YqgF"/>
    <property type="match status" value="1"/>
</dbReference>
<comment type="function">
    <text evidence="5">Could be a nuclease involved in processing of the 5'-end of pre-16S rRNA.</text>
</comment>
<evidence type="ECO:0000256" key="3">
    <source>
        <dbReference type="ARBA" id="ARBA00022722"/>
    </source>
</evidence>
<comment type="caution">
    <text evidence="7">The sequence shown here is derived from an EMBL/GenBank/DDBJ whole genome shotgun (WGS) entry which is preliminary data.</text>
</comment>
<reference evidence="7 8" key="1">
    <citation type="submission" date="2019-03" db="EMBL/GenBank/DDBJ databases">
        <title>Draft genome of Gammaproteobacteria bacterium LSUCC0057, a member of the SAR92 clade.</title>
        <authorList>
            <person name="Lanclos V.C."/>
            <person name="Doiron C."/>
            <person name="Henson M.W."/>
            <person name="Thrash J.C."/>
        </authorList>
    </citation>
    <scope>NUCLEOTIDE SEQUENCE [LARGE SCALE GENOMIC DNA]</scope>
    <source>
        <strain evidence="7 8">LSUCC0057</strain>
    </source>
</reference>
<accession>A0A4Y8UL47</accession>
<name>A0A4Y8UL47_9GAMM</name>
<keyword evidence="1 5" id="KW-0963">Cytoplasm</keyword>
<dbReference type="GO" id="GO:0000967">
    <property type="term" value="P:rRNA 5'-end processing"/>
    <property type="evidence" value="ECO:0007669"/>
    <property type="project" value="UniProtKB-UniRule"/>
</dbReference>
<evidence type="ECO:0000259" key="6">
    <source>
        <dbReference type="SMART" id="SM00732"/>
    </source>
</evidence>
<sequence length="142" mass="15705">MPEHGGEQLLGFDFGLSQIGVASGHSGSGLVSPLQILNCRDGGPPWPAIENLIAQWQPARLLVGLPLNMDGSDSESTRLARRFGNRLHGRTGIAVSWVDERLSSREAREINQHSHQRRRHDRIDDLAAALIVQRYLDQLAAR</sequence>
<evidence type="ECO:0000256" key="4">
    <source>
        <dbReference type="ARBA" id="ARBA00022801"/>
    </source>
</evidence>
<dbReference type="SUPFAM" id="SSF53098">
    <property type="entry name" value="Ribonuclease H-like"/>
    <property type="match status" value="1"/>
</dbReference>
<protein>
    <recommendedName>
        <fullName evidence="5">Putative pre-16S rRNA nuclease</fullName>
        <ecNumber evidence="5">3.1.-.-</ecNumber>
    </recommendedName>
</protein>
<evidence type="ECO:0000256" key="1">
    <source>
        <dbReference type="ARBA" id="ARBA00022490"/>
    </source>
</evidence>
<dbReference type="OrthoDB" id="9796140at2"/>
<dbReference type="Gene3D" id="3.30.420.140">
    <property type="entry name" value="YqgF/RNase H-like domain"/>
    <property type="match status" value="1"/>
</dbReference>
<keyword evidence="4 5" id="KW-0378">Hydrolase</keyword>
<keyword evidence="8" id="KW-1185">Reference proteome</keyword>
<dbReference type="Proteomes" id="UP000298133">
    <property type="component" value="Unassembled WGS sequence"/>
</dbReference>
<gene>
    <name evidence="7" type="primary">ruvX</name>
    <name evidence="7" type="ORF">E3W66_07150</name>
</gene>
<dbReference type="InterPro" id="IPR012337">
    <property type="entry name" value="RNaseH-like_sf"/>
</dbReference>
<dbReference type="GO" id="GO:0016788">
    <property type="term" value="F:hydrolase activity, acting on ester bonds"/>
    <property type="evidence" value="ECO:0007669"/>
    <property type="project" value="UniProtKB-UniRule"/>
</dbReference>
<proteinExistence type="inferred from homology"/>
<comment type="similarity">
    <text evidence="5">Belongs to the YqgF HJR family.</text>
</comment>
<dbReference type="PANTHER" id="PTHR33317:SF4">
    <property type="entry name" value="POLYNUCLEOTIDYL TRANSFERASE, RIBONUCLEASE H-LIKE SUPERFAMILY PROTEIN"/>
    <property type="match status" value="1"/>
</dbReference>
<dbReference type="CDD" id="cd16964">
    <property type="entry name" value="YqgF"/>
    <property type="match status" value="1"/>
</dbReference>
<evidence type="ECO:0000256" key="5">
    <source>
        <dbReference type="HAMAP-Rule" id="MF_00651"/>
    </source>
</evidence>
<keyword evidence="3 5" id="KW-0540">Nuclease</keyword>
<dbReference type="AlphaFoldDB" id="A0A4Y8UL47"/>
<dbReference type="SMART" id="SM00732">
    <property type="entry name" value="YqgFc"/>
    <property type="match status" value="1"/>
</dbReference>
<dbReference type="InterPro" id="IPR005227">
    <property type="entry name" value="YqgF"/>
</dbReference>
<evidence type="ECO:0000313" key="7">
    <source>
        <dbReference type="EMBL" id="TFH68013.1"/>
    </source>
</evidence>
<dbReference type="InterPro" id="IPR037027">
    <property type="entry name" value="YqgF/RNaseH-like_dom_sf"/>
</dbReference>
<dbReference type="PANTHER" id="PTHR33317">
    <property type="entry name" value="POLYNUCLEOTIDYL TRANSFERASE, RIBONUCLEASE H-LIKE SUPERFAMILY PROTEIN"/>
    <property type="match status" value="1"/>
</dbReference>